<evidence type="ECO:0000313" key="2">
    <source>
        <dbReference type="EMBL" id="KAK7315922.1"/>
    </source>
</evidence>
<sequence>MKLHHPPAVVINSPFTGYHPSRCLFSLSFTNTTILIIYPHNELSDEENDGGDVNELEWKNLDDTVDDSDGDDDNAADGDEHRMVSFDGGVGGSSFHVPSSSHGTFVQRRDQSGRV</sequence>
<protein>
    <submittedName>
        <fullName evidence="2">Uncharacterized protein</fullName>
    </submittedName>
</protein>
<feature type="region of interest" description="Disordered" evidence="1">
    <location>
        <begin position="60"/>
        <end position="115"/>
    </location>
</feature>
<dbReference type="Proteomes" id="UP001367508">
    <property type="component" value="Unassembled WGS sequence"/>
</dbReference>
<reference evidence="2 3" key="1">
    <citation type="submission" date="2024-01" db="EMBL/GenBank/DDBJ databases">
        <title>The genomes of 5 underutilized Papilionoideae crops provide insights into root nodulation and disease resistanc.</title>
        <authorList>
            <person name="Jiang F."/>
        </authorList>
    </citation>
    <scope>NUCLEOTIDE SEQUENCE [LARGE SCALE GENOMIC DNA]</scope>
    <source>
        <strain evidence="2">LVBAO_FW01</strain>
        <tissue evidence="2">Leaves</tissue>
    </source>
</reference>
<name>A0AAN9KGV1_CANGL</name>
<proteinExistence type="predicted"/>
<evidence type="ECO:0000256" key="1">
    <source>
        <dbReference type="SAM" id="MobiDB-lite"/>
    </source>
</evidence>
<gene>
    <name evidence="2" type="ORF">VNO77_34504</name>
</gene>
<evidence type="ECO:0000313" key="3">
    <source>
        <dbReference type="Proteomes" id="UP001367508"/>
    </source>
</evidence>
<dbReference type="EMBL" id="JAYMYQ010000008">
    <property type="protein sequence ID" value="KAK7315922.1"/>
    <property type="molecule type" value="Genomic_DNA"/>
</dbReference>
<comment type="caution">
    <text evidence="2">The sequence shown here is derived from an EMBL/GenBank/DDBJ whole genome shotgun (WGS) entry which is preliminary data.</text>
</comment>
<accession>A0AAN9KGV1</accession>
<dbReference type="AlphaFoldDB" id="A0AAN9KGV1"/>
<keyword evidence="3" id="KW-1185">Reference proteome</keyword>
<organism evidence="2 3">
    <name type="scientific">Canavalia gladiata</name>
    <name type="common">Sword bean</name>
    <name type="synonym">Dolichos gladiatus</name>
    <dbReference type="NCBI Taxonomy" id="3824"/>
    <lineage>
        <taxon>Eukaryota</taxon>
        <taxon>Viridiplantae</taxon>
        <taxon>Streptophyta</taxon>
        <taxon>Embryophyta</taxon>
        <taxon>Tracheophyta</taxon>
        <taxon>Spermatophyta</taxon>
        <taxon>Magnoliopsida</taxon>
        <taxon>eudicotyledons</taxon>
        <taxon>Gunneridae</taxon>
        <taxon>Pentapetalae</taxon>
        <taxon>rosids</taxon>
        <taxon>fabids</taxon>
        <taxon>Fabales</taxon>
        <taxon>Fabaceae</taxon>
        <taxon>Papilionoideae</taxon>
        <taxon>50 kb inversion clade</taxon>
        <taxon>NPAAA clade</taxon>
        <taxon>indigoferoid/millettioid clade</taxon>
        <taxon>Phaseoleae</taxon>
        <taxon>Canavalia</taxon>
    </lineage>
</organism>
<feature type="compositionally biased region" description="Acidic residues" evidence="1">
    <location>
        <begin position="63"/>
        <end position="77"/>
    </location>
</feature>